<reference evidence="2" key="1">
    <citation type="submission" date="2016-10" db="EMBL/GenBank/DDBJ databases">
        <title>Sequence of Gallionella enrichment culture.</title>
        <authorList>
            <person name="Poehlein A."/>
            <person name="Muehling M."/>
            <person name="Daniel R."/>
        </authorList>
    </citation>
    <scope>NUCLEOTIDE SEQUENCE</scope>
</reference>
<accession>A0A1J5P8Z7</accession>
<feature type="region of interest" description="Disordered" evidence="1">
    <location>
        <begin position="1"/>
        <end position="22"/>
    </location>
</feature>
<sequence length="121" mass="13001">MGGELRPPAGDWVGIGDDAPVDQQGEAQRVHRLGGRPDIDHRVGGPGPRPGLVQVASPEIHDRLAIDHDGERGADITPLGEIAFEFRSDIGEGRGGFTVDLDHDPYRNDLEKETPKVRGAP</sequence>
<feature type="region of interest" description="Disordered" evidence="1">
    <location>
        <begin position="93"/>
        <end position="121"/>
    </location>
</feature>
<gene>
    <name evidence="2" type="ORF">GALL_507460</name>
</gene>
<proteinExistence type="predicted"/>
<dbReference type="AlphaFoldDB" id="A0A1J5P8Z7"/>
<evidence type="ECO:0000256" key="1">
    <source>
        <dbReference type="SAM" id="MobiDB-lite"/>
    </source>
</evidence>
<dbReference type="EMBL" id="MLJW01005777">
    <property type="protein sequence ID" value="OIQ67674.1"/>
    <property type="molecule type" value="Genomic_DNA"/>
</dbReference>
<evidence type="ECO:0000313" key="2">
    <source>
        <dbReference type="EMBL" id="OIQ67674.1"/>
    </source>
</evidence>
<feature type="compositionally biased region" description="Basic and acidic residues" evidence="1">
    <location>
        <begin position="100"/>
        <end position="121"/>
    </location>
</feature>
<name>A0A1J5P8Z7_9ZZZZ</name>
<protein>
    <submittedName>
        <fullName evidence="2">Uncharacterized protein</fullName>
    </submittedName>
</protein>
<organism evidence="2">
    <name type="scientific">mine drainage metagenome</name>
    <dbReference type="NCBI Taxonomy" id="410659"/>
    <lineage>
        <taxon>unclassified sequences</taxon>
        <taxon>metagenomes</taxon>
        <taxon>ecological metagenomes</taxon>
    </lineage>
</organism>
<comment type="caution">
    <text evidence="2">The sequence shown here is derived from an EMBL/GenBank/DDBJ whole genome shotgun (WGS) entry which is preliminary data.</text>
</comment>